<accession>A0ABY3XD01</accession>
<evidence type="ECO:0000313" key="12">
    <source>
        <dbReference type="Proteomes" id="UP000829194"/>
    </source>
</evidence>
<gene>
    <name evidence="11" type="primary">pgeF</name>
    <name evidence="11" type="ORF">MOV92_18715</name>
</gene>
<dbReference type="InterPro" id="IPR038371">
    <property type="entry name" value="Cu_polyphenol_OxRdtase_sf"/>
</dbReference>
<dbReference type="InterPro" id="IPR003730">
    <property type="entry name" value="Cu_polyphenol_OxRdtase"/>
</dbReference>
<evidence type="ECO:0000256" key="9">
    <source>
        <dbReference type="ARBA" id="ARBA00049893"/>
    </source>
</evidence>
<evidence type="ECO:0000256" key="5">
    <source>
        <dbReference type="ARBA" id="ARBA00022801"/>
    </source>
</evidence>
<dbReference type="Gene3D" id="3.60.140.10">
    <property type="entry name" value="CNF1/YfiH-like putative cysteine hydrolases"/>
    <property type="match status" value="1"/>
</dbReference>
<reference evidence="11 12" key="1">
    <citation type="submission" date="2022-03" db="EMBL/GenBank/DDBJ databases">
        <title>Complete genome sequence of Lysobacter capsici VKM B-2533 and Lysobacter gummosus 10.1.1, promising sources of lytic agents.</title>
        <authorList>
            <person name="Tarlachkov S.V."/>
            <person name="Kudryakova I.V."/>
            <person name="Afoshin A.S."/>
            <person name="Leontyevskaya E.A."/>
            <person name="Leontyevskaya N.V."/>
        </authorList>
    </citation>
    <scope>NUCLEOTIDE SEQUENCE [LARGE SCALE GENOMIC DNA]</scope>
    <source>
        <strain evidence="11 12">10.1.1</strain>
    </source>
</reference>
<keyword evidence="5" id="KW-0378">Hydrolase</keyword>
<dbReference type="RefSeq" id="WP_057944080.1">
    <property type="nucleotide sequence ID" value="NZ_CP011131.1"/>
</dbReference>
<proteinExistence type="inferred from homology"/>
<comment type="catalytic activity">
    <reaction evidence="8">
        <text>adenosine + phosphate = alpha-D-ribose 1-phosphate + adenine</text>
        <dbReference type="Rhea" id="RHEA:27642"/>
        <dbReference type="ChEBI" id="CHEBI:16335"/>
        <dbReference type="ChEBI" id="CHEBI:16708"/>
        <dbReference type="ChEBI" id="CHEBI:43474"/>
        <dbReference type="ChEBI" id="CHEBI:57720"/>
        <dbReference type="EC" id="2.4.2.1"/>
    </reaction>
    <physiologicalReaction direction="left-to-right" evidence="8">
        <dbReference type="Rhea" id="RHEA:27643"/>
    </physiologicalReaction>
</comment>
<evidence type="ECO:0000256" key="4">
    <source>
        <dbReference type="ARBA" id="ARBA00022723"/>
    </source>
</evidence>
<dbReference type="CDD" id="cd16833">
    <property type="entry name" value="YfiH"/>
    <property type="match status" value="1"/>
</dbReference>
<evidence type="ECO:0000256" key="10">
    <source>
        <dbReference type="RuleBase" id="RU361274"/>
    </source>
</evidence>
<dbReference type="Proteomes" id="UP000829194">
    <property type="component" value="Chromosome"/>
</dbReference>
<evidence type="ECO:0000313" key="11">
    <source>
        <dbReference type="EMBL" id="UNP28505.1"/>
    </source>
</evidence>
<keyword evidence="4" id="KW-0479">Metal-binding</keyword>
<evidence type="ECO:0000256" key="8">
    <source>
        <dbReference type="ARBA" id="ARBA00048968"/>
    </source>
</evidence>
<comment type="catalytic activity">
    <reaction evidence="1">
        <text>inosine + phosphate = alpha-D-ribose 1-phosphate + hypoxanthine</text>
        <dbReference type="Rhea" id="RHEA:27646"/>
        <dbReference type="ChEBI" id="CHEBI:17368"/>
        <dbReference type="ChEBI" id="CHEBI:17596"/>
        <dbReference type="ChEBI" id="CHEBI:43474"/>
        <dbReference type="ChEBI" id="CHEBI:57720"/>
        <dbReference type="EC" id="2.4.2.1"/>
    </reaction>
    <physiologicalReaction direction="left-to-right" evidence="1">
        <dbReference type="Rhea" id="RHEA:27647"/>
    </physiologicalReaction>
</comment>
<evidence type="ECO:0000256" key="7">
    <source>
        <dbReference type="ARBA" id="ARBA00047989"/>
    </source>
</evidence>
<keyword evidence="6" id="KW-0862">Zinc</keyword>
<comment type="catalytic activity">
    <reaction evidence="9">
        <text>S-methyl-5'-thioadenosine + phosphate = 5-(methylsulfanyl)-alpha-D-ribose 1-phosphate + adenine</text>
        <dbReference type="Rhea" id="RHEA:11852"/>
        <dbReference type="ChEBI" id="CHEBI:16708"/>
        <dbReference type="ChEBI" id="CHEBI:17509"/>
        <dbReference type="ChEBI" id="CHEBI:43474"/>
        <dbReference type="ChEBI" id="CHEBI:58533"/>
        <dbReference type="EC" id="2.4.2.28"/>
    </reaction>
    <physiologicalReaction direction="left-to-right" evidence="9">
        <dbReference type="Rhea" id="RHEA:11853"/>
    </physiologicalReaction>
</comment>
<dbReference type="Pfam" id="PF02578">
    <property type="entry name" value="Cu-oxidase_4"/>
    <property type="match status" value="1"/>
</dbReference>
<dbReference type="PANTHER" id="PTHR30616:SF2">
    <property type="entry name" value="PURINE NUCLEOSIDE PHOSPHORYLASE LACC1"/>
    <property type="match status" value="1"/>
</dbReference>
<dbReference type="SUPFAM" id="SSF64438">
    <property type="entry name" value="CNF1/YfiH-like putative cysteine hydrolases"/>
    <property type="match status" value="1"/>
</dbReference>
<comment type="similarity">
    <text evidence="2 10">Belongs to the purine nucleoside phosphorylase YfiH/LACC1 family.</text>
</comment>
<name>A0ABY3XD01_9GAMM</name>
<evidence type="ECO:0000256" key="2">
    <source>
        <dbReference type="ARBA" id="ARBA00007353"/>
    </source>
</evidence>
<dbReference type="EMBL" id="CP093547">
    <property type="protein sequence ID" value="UNP28505.1"/>
    <property type="molecule type" value="Genomic_DNA"/>
</dbReference>
<evidence type="ECO:0000256" key="3">
    <source>
        <dbReference type="ARBA" id="ARBA00022679"/>
    </source>
</evidence>
<evidence type="ECO:0000256" key="1">
    <source>
        <dbReference type="ARBA" id="ARBA00000553"/>
    </source>
</evidence>
<keyword evidence="12" id="KW-1185">Reference proteome</keyword>
<dbReference type="InterPro" id="IPR011324">
    <property type="entry name" value="Cytotoxic_necrot_fac-like_cat"/>
</dbReference>
<evidence type="ECO:0000256" key="6">
    <source>
        <dbReference type="ARBA" id="ARBA00022833"/>
    </source>
</evidence>
<sequence>MSAAAGQAPWLAADWPLPARVHGFTTVRGGLGVSQPPFDRFNLGTRYGSDRDDPAAVTRNRELLAQRAALPSTPRWLHQVHGAGVLRFDDSAADRQPQLHEPEADASATSVPGVVLAILTADCLPVLFAAEDGSEIGAAHAGWRGLADGVLEATVAAMRTSPQRLHAWLGPAAGPRHYEIGAEVRNAFLARDPGADAAFVATRPGHWLVDLYALARMRLAQAGLRADHMHGGGLCTIADPERFYSHRRDRRTGRMATLIWMD</sequence>
<keyword evidence="3" id="KW-0808">Transferase</keyword>
<organism evidence="11 12">
    <name type="scientific">Lysobacter gummosus</name>
    <dbReference type="NCBI Taxonomy" id="262324"/>
    <lineage>
        <taxon>Bacteria</taxon>
        <taxon>Pseudomonadati</taxon>
        <taxon>Pseudomonadota</taxon>
        <taxon>Gammaproteobacteria</taxon>
        <taxon>Lysobacterales</taxon>
        <taxon>Lysobacteraceae</taxon>
        <taxon>Lysobacter</taxon>
    </lineage>
</organism>
<dbReference type="NCBIfam" id="TIGR00726">
    <property type="entry name" value="peptidoglycan editing factor PgeF"/>
    <property type="match status" value="1"/>
</dbReference>
<comment type="catalytic activity">
    <reaction evidence="7">
        <text>adenosine + H2O + H(+) = inosine + NH4(+)</text>
        <dbReference type="Rhea" id="RHEA:24408"/>
        <dbReference type="ChEBI" id="CHEBI:15377"/>
        <dbReference type="ChEBI" id="CHEBI:15378"/>
        <dbReference type="ChEBI" id="CHEBI:16335"/>
        <dbReference type="ChEBI" id="CHEBI:17596"/>
        <dbReference type="ChEBI" id="CHEBI:28938"/>
        <dbReference type="EC" id="3.5.4.4"/>
    </reaction>
    <physiologicalReaction direction="left-to-right" evidence="7">
        <dbReference type="Rhea" id="RHEA:24409"/>
    </physiologicalReaction>
</comment>
<protein>
    <recommendedName>
        <fullName evidence="10">Purine nucleoside phosphorylase</fullName>
    </recommendedName>
</protein>
<dbReference type="PANTHER" id="PTHR30616">
    <property type="entry name" value="UNCHARACTERIZED PROTEIN YFIH"/>
    <property type="match status" value="1"/>
</dbReference>